<protein>
    <recommendedName>
        <fullName evidence="6">Ig-like domain-containing protein</fullName>
    </recommendedName>
</protein>
<dbReference type="AlphaFoldDB" id="A0A8D2CNG5"/>
<evidence type="ECO:0000256" key="5">
    <source>
        <dbReference type="SAM" id="SignalP"/>
    </source>
</evidence>
<dbReference type="OrthoDB" id="9898535at2759"/>
<keyword evidence="4" id="KW-1133">Transmembrane helix</keyword>
<dbReference type="GO" id="GO:0019814">
    <property type="term" value="C:immunoglobulin complex"/>
    <property type="evidence" value="ECO:0007669"/>
    <property type="project" value="UniProtKB-KW"/>
</dbReference>
<dbReference type="PANTHER" id="PTHR23266">
    <property type="entry name" value="IMMUNOGLOBULIN HEAVY CHAIN"/>
    <property type="match status" value="1"/>
</dbReference>
<dbReference type="Gene3D" id="2.60.40.10">
    <property type="entry name" value="Immunoglobulins"/>
    <property type="match status" value="1"/>
</dbReference>
<evidence type="ECO:0000256" key="1">
    <source>
        <dbReference type="ARBA" id="ARBA00022859"/>
    </source>
</evidence>
<evidence type="ECO:0000313" key="7">
    <source>
        <dbReference type="Ensembl" id="ENSSVLP00005007905.1"/>
    </source>
</evidence>
<reference evidence="7" key="2">
    <citation type="submission" date="2025-09" db="UniProtKB">
        <authorList>
            <consortium name="Ensembl"/>
        </authorList>
    </citation>
    <scope>IDENTIFICATION</scope>
</reference>
<dbReference type="SUPFAM" id="SSF48726">
    <property type="entry name" value="Immunoglobulin"/>
    <property type="match status" value="1"/>
</dbReference>
<dbReference type="InterPro" id="IPR050199">
    <property type="entry name" value="IgHV"/>
</dbReference>
<keyword evidence="2" id="KW-1064">Adaptive immunity</keyword>
<dbReference type="PROSITE" id="PS50835">
    <property type="entry name" value="IG_LIKE"/>
    <property type="match status" value="1"/>
</dbReference>
<evidence type="ECO:0000313" key="8">
    <source>
        <dbReference type="Proteomes" id="UP000694564"/>
    </source>
</evidence>
<feature type="chain" id="PRO_5034352459" description="Ig-like domain-containing protein" evidence="5">
    <location>
        <begin position="20"/>
        <end position="262"/>
    </location>
</feature>
<feature type="signal peptide" evidence="5">
    <location>
        <begin position="1"/>
        <end position="19"/>
    </location>
</feature>
<evidence type="ECO:0000256" key="4">
    <source>
        <dbReference type="SAM" id="Phobius"/>
    </source>
</evidence>
<keyword evidence="8" id="KW-1185">Reference proteome</keyword>
<dbReference type="InterPro" id="IPR007110">
    <property type="entry name" value="Ig-like_dom"/>
</dbReference>
<reference evidence="7" key="1">
    <citation type="submission" date="2025-08" db="UniProtKB">
        <authorList>
            <consortium name="Ensembl"/>
        </authorList>
    </citation>
    <scope>IDENTIFICATION</scope>
</reference>
<dbReference type="GO" id="GO:0002250">
    <property type="term" value="P:adaptive immune response"/>
    <property type="evidence" value="ECO:0007669"/>
    <property type="project" value="UniProtKB-KW"/>
</dbReference>
<name>A0A8D2CNG5_SCIVU</name>
<feature type="transmembrane region" description="Helical" evidence="4">
    <location>
        <begin position="206"/>
        <end position="227"/>
    </location>
</feature>
<dbReference type="Ensembl" id="ENSSVLT00005008805.1">
    <property type="protein sequence ID" value="ENSSVLP00005007905.1"/>
    <property type="gene ID" value="ENSSVLG00005006451.1"/>
</dbReference>
<proteinExistence type="predicted"/>
<evidence type="ECO:0000256" key="2">
    <source>
        <dbReference type="ARBA" id="ARBA00023130"/>
    </source>
</evidence>
<keyword evidence="4" id="KW-0812">Transmembrane</keyword>
<keyword evidence="5" id="KW-0732">Signal</keyword>
<keyword evidence="1" id="KW-0391">Immunity</keyword>
<dbReference type="InterPro" id="IPR013783">
    <property type="entry name" value="Ig-like_fold"/>
</dbReference>
<accession>A0A8D2CNG5</accession>
<organism evidence="7 8">
    <name type="scientific">Sciurus vulgaris</name>
    <name type="common">Eurasian red squirrel</name>
    <dbReference type="NCBI Taxonomy" id="55149"/>
    <lineage>
        <taxon>Eukaryota</taxon>
        <taxon>Metazoa</taxon>
        <taxon>Chordata</taxon>
        <taxon>Craniata</taxon>
        <taxon>Vertebrata</taxon>
        <taxon>Euteleostomi</taxon>
        <taxon>Mammalia</taxon>
        <taxon>Eutheria</taxon>
        <taxon>Euarchontoglires</taxon>
        <taxon>Glires</taxon>
        <taxon>Rodentia</taxon>
        <taxon>Sciuromorpha</taxon>
        <taxon>Sciuridae</taxon>
        <taxon>Sciurinae</taxon>
        <taxon>Sciurini</taxon>
        <taxon>Sciurus</taxon>
    </lineage>
</organism>
<sequence>MRLLGLLLCLVTAPHGVLCQVQLQESGPGLVKPSQSLSLTCAVSGYSISSGYCWSWIRQPPGKGLEWIGHICYVGSTYYSPSLKSRFSLQLSSLTTQDTATYYCARDTVRGPQCEPRHKPPCRAPRASRGRSAHRELRCHLQSSLGEERVVSLHLIWVSIDSNMGNRRVLSASAHPLMLSSEVSCVFLHRPQYWLHSSCVNPCVHVHMYVFVLCVLCVWMFCVLCVWMGETPGRQILLCCHIAVPELQACLLLQPASPSAAE</sequence>
<dbReference type="InterPro" id="IPR036179">
    <property type="entry name" value="Ig-like_dom_sf"/>
</dbReference>
<dbReference type="GO" id="GO:0005576">
    <property type="term" value="C:extracellular region"/>
    <property type="evidence" value="ECO:0007669"/>
    <property type="project" value="UniProtKB-ARBA"/>
</dbReference>
<keyword evidence="4" id="KW-0472">Membrane</keyword>
<dbReference type="GeneTree" id="ENSGT01030000234536"/>
<evidence type="ECO:0000256" key="3">
    <source>
        <dbReference type="ARBA" id="ARBA00043265"/>
    </source>
</evidence>
<dbReference type="SMART" id="SM00406">
    <property type="entry name" value="IGv"/>
    <property type="match status" value="1"/>
</dbReference>
<evidence type="ECO:0000259" key="6">
    <source>
        <dbReference type="PROSITE" id="PS50835"/>
    </source>
</evidence>
<feature type="domain" description="Ig-like" evidence="6">
    <location>
        <begin position="14"/>
        <end position="104"/>
    </location>
</feature>
<dbReference type="InterPro" id="IPR013106">
    <property type="entry name" value="Ig_V-set"/>
</dbReference>
<dbReference type="InterPro" id="IPR003599">
    <property type="entry name" value="Ig_sub"/>
</dbReference>
<keyword evidence="3" id="KW-1280">Immunoglobulin</keyword>
<dbReference type="SMART" id="SM00409">
    <property type="entry name" value="IG"/>
    <property type="match status" value="1"/>
</dbReference>
<dbReference type="Proteomes" id="UP000694564">
    <property type="component" value="Chromosome 2"/>
</dbReference>